<reference evidence="1 2" key="1">
    <citation type="journal article" date="2020" name="Viruses">
        <title>Diversity and Host Interactions Among Virulent and Temperate Baltic Sea Flavobacterium Phages.</title>
        <authorList>
            <person name="Nilsson E."/>
            <person name="Bayfield O.W."/>
            <person name="Lundin D."/>
            <person name="Antson A.A."/>
            <person name="Holmfeldt K."/>
        </authorList>
    </citation>
    <scope>NUCLEOTIDE SEQUENCE [LARGE SCALE GENOMIC DNA]</scope>
</reference>
<organism evidence="1 2">
    <name type="scientific">Flavobacterium phage vB_FspS_snusmum6-1</name>
    <dbReference type="NCBI Taxonomy" id="2686273"/>
    <lineage>
        <taxon>Viruses</taxon>
        <taxon>Duplodnaviria</taxon>
        <taxon>Heunggongvirae</taxon>
        <taxon>Uroviricota</taxon>
        <taxon>Caudoviricetes</taxon>
        <taxon>Muminvirus</taxon>
        <taxon>Muminvirus snusmum</taxon>
    </lineage>
</organism>
<name>A0A6B9LF72_9CAUD</name>
<evidence type="ECO:0000313" key="2">
    <source>
        <dbReference type="Proteomes" id="UP000464215"/>
    </source>
</evidence>
<evidence type="ECO:0000313" key="1">
    <source>
        <dbReference type="EMBL" id="QHB40627.1"/>
    </source>
</evidence>
<gene>
    <name evidence="1" type="ORF">snusmum61_gp053</name>
</gene>
<dbReference type="EMBL" id="MN812234">
    <property type="protein sequence ID" value="QHB40627.1"/>
    <property type="molecule type" value="Genomic_DNA"/>
</dbReference>
<keyword evidence="2" id="KW-1185">Reference proteome</keyword>
<sequence length="38" mass="4470">MKVDEIDKMLSKKDISPELKKALEQRKKILVNDKEVTK</sequence>
<dbReference type="Proteomes" id="UP000464215">
    <property type="component" value="Segment"/>
</dbReference>
<proteinExistence type="predicted"/>
<accession>A0A6B9LF72</accession>
<protein>
    <submittedName>
        <fullName evidence="1">Uncharacterized protein</fullName>
    </submittedName>
</protein>